<dbReference type="EMBL" id="JAHUTJ010030316">
    <property type="protein sequence ID" value="MED6275990.1"/>
    <property type="molecule type" value="Genomic_DNA"/>
</dbReference>
<dbReference type="Gene3D" id="2.60.40.10">
    <property type="entry name" value="Immunoglobulins"/>
    <property type="match status" value="1"/>
</dbReference>
<sequence>MISYAARGAHVQLRIVSQSASTYGYKCILGFPLNFVNWVLISSCFGFYLSVPDTAPTDVGGGGGTKSELVITWEPLSEELQNGEGFGYIIAFRSVGMVKWTRAIISTPGVSRYVLRNDTIRPFSPFDVKVAAFNNRGEGPFSSITTVYSAEDVPSVAPKMVRARSLSAAEIEVIWEILPSLPERVLGYE</sequence>
<dbReference type="InterPro" id="IPR013783">
    <property type="entry name" value="Ig-like_fold"/>
</dbReference>
<evidence type="ECO:0000313" key="11">
    <source>
        <dbReference type="Proteomes" id="UP001352852"/>
    </source>
</evidence>
<evidence type="ECO:0000256" key="3">
    <source>
        <dbReference type="ARBA" id="ARBA00022729"/>
    </source>
</evidence>
<comment type="subcellular location">
    <subcellularLocation>
        <location evidence="1">Cell membrane</location>
    </subcellularLocation>
</comment>
<dbReference type="CDD" id="cd00063">
    <property type="entry name" value="FN3"/>
    <property type="match status" value="1"/>
</dbReference>
<proteinExistence type="predicted"/>
<keyword evidence="6" id="KW-1015">Disulfide bond</keyword>
<dbReference type="InterPro" id="IPR036116">
    <property type="entry name" value="FN3_sf"/>
</dbReference>
<dbReference type="SUPFAM" id="SSF49265">
    <property type="entry name" value="Fibronectin type III"/>
    <property type="match status" value="1"/>
</dbReference>
<dbReference type="PANTHER" id="PTHR44170:SF18">
    <property type="entry name" value="CONTACTIN 3B-RELATED"/>
    <property type="match status" value="1"/>
</dbReference>
<dbReference type="PANTHER" id="PTHR44170">
    <property type="entry name" value="PROTEIN SIDEKICK"/>
    <property type="match status" value="1"/>
</dbReference>
<evidence type="ECO:0000313" key="10">
    <source>
        <dbReference type="EMBL" id="MED6275990.1"/>
    </source>
</evidence>
<dbReference type="Proteomes" id="UP001352852">
    <property type="component" value="Unassembled WGS sequence"/>
</dbReference>
<keyword evidence="7" id="KW-0325">Glycoprotein</keyword>
<evidence type="ECO:0000259" key="9">
    <source>
        <dbReference type="PROSITE" id="PS50853"/>
    </source>
</evidence>
<feature type="non-terminal residue" evidence="10">
    <location>
        <position position="189"/>
    </location>
</feature>
<name>A0ABU7DNH9_9TELE</name>
<gene>
    <name evidence="10" type="ORF">CHARACLAT_032356</name>
</gene>
<dbReference type="InterPro" id="IPR003961">
    <property type="entry name" value="FN3_dom"/>
</dbReference>
<protein>
    <recommendedName>
        <fullName evidence="9">Fibronectin type-III domain-containing protein</fullName>
    </recommendedName>
</protein>
<keyword evidence="4" id="KW-0130">Cell adhesion</keyword>
<evidence type="ECO:0000256" key="4">
    <source>
        <dbReference type="ARBA" id="ARBA00022889"/>
    </source>
</evidence>
<keyword evidence="5" id="KW-0472">Membrane</keyword>
<keyword evidence="3" id="KW-0732">Signal</keyword>
<evidence type="ECO:0000256" key="7">
    <source>
        <dbReference type="ARBA" id="ARBA00023180"/>
    </source>
</evidence>
<comment type="caution">
    <text evidence="10">The sequence shown here is derived from an EMBL/GenBank/DDBJ whole genome shotgun (WGS) entry which is preliminary data.</text>
</comment>
<dbReference type="PROSITE" id="PS50853">
    <property type="entry name" value="FN3"/>
    <property type="match status" value="1"/>
</dbReference>
<keyword evidence="11" id="KW-1185">Reference proteome</keyword>
<feature type="domain" description="Fibronectin type-III" evidence="9">
    <location>
        <begin position="55"/>
        <end position="152"/>
    </location>
</feature>
<reference evidence="10 11" key="1">
    <citation type="submission" date="2021-06" db="EMBL/GenBank/DDBJ databases">
        <authorList>
            <person name="Palmer J.M."/>
        </authorList>
    </citation>
    <scope>NUCLEOTIDE SEQUENCE [LARGE SCALE GENOMIC DNA]</scope>
    <source>
        <strain evidence="10 11">CL_MEX2019</strain>
        <tissue evidence="10">Muscle</tissue>
    </source>
</reference>
<keyword evidence="2" id="KW-1003">Cell membrane</keyword>
<evidence type="ECO:0000256" key="1">
    <source>
        <dbReference type="ARBA" id="ARBA00004236"/>
    </source>
</evidence>
<evidence type="ECO:0000256" key="8">
    <source>
        <dbReference type="ARBA" id="ARBA00023288"/>
    </source>
</evidence>
<accession>A0ABU7DNH9</accession>
<keyword evidence="8" id="KW-0449">Lipoprotein</keyword>
<evidence type="ECO:0000256" key="5">
    <source>
        <dbReference type="ARBA" id="ARBA00023136"/>
    </source>
</evidence>
<evidence type="ECO:0000256" key="6">
    <source>
        <dbReference type="ARBA" id="ARBA00023157"/>
    </source>
</evidence>
<evidence type="ECO:0000256" key="2">
    <source>
        <dbReference type="ARBA" id="ARBA00022475"/>
    </source>
</evidence>
<organism evidence="10 11">
    <name type="scientific">Characodon lateralis</name>
    <dbReference type="NCBI Taxonomy" id="208331"/>
    <lineage>
        <taxon>Eukaryota</taxon>
        <taxon>Metazoa</taxon>
        <taxon>Chordata</taxon>
        <taxon>Craniata</taxon>
        <taxon>Vertebrata</taxon>
        <taxon>Euteleostomi</taxon>
        <taxon>Actinopterygii</taxon>
        <taxon>Neopterygii</taxon>
        <taxon>Teleostei</taxon>
        <taxon>Neoteleostei</taxon>
        <taxon>Acanthomorphata</taxon>
        <taxon>Ovalentaria</taxon>
        <taxon>Atherinomorphae</taxon>
        <taxon>Cyprinodontiformes</taxon>
        <taxon>Goodeidae</taxon>
        <taxon>Characodon</taxon>
    </lineage>
</organism>